<feature type="domain" description="USP" evidence="6">
    <location>
        <begin position="721"/>
        <end position="1408"/>
    </location>
</feature>
<dbReference type="InterPro" id="IPR006615">
    <property type="entry name" value="Pept_C19_DUSP"/>
</dbReference>
<dbReference type="GO" id="GO:0005794">
    <property type="term" value="C:Golgi apparatus"/>
    <property type="evidence" value="ECO:0007669"/>
    <property type="project" value="TreeGrafter"/>
</dbReference>
<evidence type="ECO:0000256" key="3">
    <source>
        <dbReference type="ARBA" id="ARBA00022837"/>
    </source>
</evidence>
<dbReference type="InterPro" id="IPR035927">
    <property type="entry name" value="DUSP-like_sf"/>
</dbReference>
<dbReference type="FunFam" id="3.90.70.10:FF:000018">
    <property type="entry name" value="Ubiquitin carboxyl-terminal hydrolase 32"/>
    <property type="match status" value="1"/>
</dbReference>
<reference evidence="8 9" key="1">
    <citation type="submission" date="2020-08" db="EMBL/GenBank/DDBJ databases">
        <authorList>
            <person name="Hejnol A."/>
        </authorList>
    </citation>
    <scope>NUCLEOTIDE SEQUENCE [LARGE SCALE GENOMIC DNA]</scope>
</reference>
<dbReference type="SMART" id="SM00695">
    <property type="entry name" value="DUSP"/>
    <property type="match status" value="1"/>
</dbReference>
<gene>
    <name evidence="8" type="ORF">DGYR_LOCUS12724</name>
</gene>
<dbReference type="Gene3D" id="3.10.20.90">
    <property type="entry name" value="Phosphatidylinositol 3-kinase Catalytic Subunit, Chain A, domain 1"/>
    <property type="match status" value="1"/>
</dbReference>
<feature type="domain" description="EF-hand" evidence="5">
    <location>
        <begin position="229"/>
        <end position="264"/>
    </location>
</feature>
<dbReference type="PROSITE" id="PS51283">
    <property type="entry name" value="DUSP"/>
    <property type="match status" value="1"/>
</dbReference>
<name>A0A7I8WB58_9ANNE</name>
<dbReference type="InterPro" id="IPR018200">
    <property type="entry name" value="USP_CS"/>
</dbReference>
<dbReference type="PROSITE" id="PS50222">
    <property type="entry name" value="EF_HAND_2"/>
    <property type="match status" value="3"/>
</dbReference>
<dbReference type="CDD" id="cd00051">
    <property type="entry name" value="EFh"/>
    <property type="match status" value="2"/>
</dbReference>
<keyword evidence="9" id="KW-1185">Reference proteome</keyword>
<feature type="compositionally biased region" description="Basic residues" evidence="4">
    <location>
        <begin position="440"/>
        <end position="450"/>
    </location>
</feature>
<feature type="domain" description="EF-hand" evidence="5">
    <location>
        <begin position="320"/>
        <end position="355"/>
    </location>
</feature>
<organism evidence="8 9">
    <name type="scientific">Dimorphilus gyrociliatus</name>
    <dbReference type="NCBI Taxonomy" id="2664684"/>
    <lineage>
        <taxon>Eukaryota</taxon>
        <taxon>Metazoa</taxon>
        <taxon>Spiralia</taxon>
        <taxon>Lophotrochozoa</taxon>
        <taxon>Annelida</taxon>
        <taxon>Polychaeta</taxon>
        <taxon>Polychaeta incertae sedis</taxon>
        <taxon>Dinophilidae</taxon>
        <taxon>Dimorphilus</taxon>
    </lineage>
</organism>
<dbReference type="EMBL" id="CAJFCJ010000026">
    <property type="protein sequence ID" value="CAD5125340.1"/>
    <property type="molecule type" value="Genomic_DNA"/>
</dbReference>
<dbReference type="Gene3D" id="3.90.70.10">
    <property type="entry name" value="Cysteine proteinases"/>
    <property type="match status" value="2"/>
</dbReference>
<dbReference type="InterPro" id="IPR028889">
    <property type="entry name" value="USP"/>
</dbReference>
<dbReference type="InterPro" id="IPR057368">
    <property type="entry name" value="USP32_N"/>
</dbReference>
<dbReference type="InterPro" id="IPR011992">
    <property type="entry name" value="EF-hand-dom_pair"/>
</dbReference>
<dbReference type="Pfam" id="PF00443">
    <property type="entry name" value="UCH"/>
    <property type="match status" value="1"/>
</dbReference>
<dbReference type="SUPFAM" id="SSF54001">
    <property type="entry name" value="Cysteine proteinases"/>
    <property type="match status" value="1"/>
</dbReference>
<sequence>MGGRDSKFAFITYDEASKKIQEKECIHLKEAFKRCPTVHGLMPKTSFMKDVLGETVPSRLADRIYAILGGGSRGLAYKDLICGLALICYGNQEERVRFLFTLYANESGTYIQKEEMDALVMATEGNIRTPEELCHLLKSDRVTYEEFKEWQLKYPEATSMSRWLFKEPHPNILSSNDNTPTFYQTLTNVTHLFEHEVVELEKRYWQLKNQSQTGRFDLETLRPVVCPPFPPNICEGLFNAFDENHDNHIDFKEMACGISACCRGPELERQRFCFKVFDTDQNGFLGHEEITDMLIAMEKIREENCTDIEYRNLNSKNNRNKEDIASDILKEYDGDKDGFITQDEYLLWTASKGCDNTSSYFLELLFQICHVVLGLKPENKEQERRVIEGWLRREERKGLQAGQCIYLIGSSWWEQWQCYVKNKPEIITNDFSESPSTKRSNSKPFKHRKSSSIDEESSVLGKSYRPTPELHHHSPSPSPHIQKRGVNYTLGQKPGAIDNSGIVLSNNTIKVATLTNEGGLLRKNLQKDTDFKLVPDAIWRAFHSWYNGQPALPRSVIVGQYKNEVELYPINVKLYKHQVVNPFRSVQSNTITGMVGSISGAAWNAAGFNSPAAQPKRFLAHTASFSRHHSIRQLLDFLSNRLRTSREDIRLWKYRDEMQANLTLLEDEEATVEQAEITDGMEILIEVRNKDLTWPEEMLQLARSKVNGEKKPVVNTEHGATGLNNLGNTCFLNSAVQCVSNTKILKEYFTSHKHRYELNKTNVLGMKGHIASAYGELVESLWSGTAKTIAPLKLRYTISKYAPRFNSFQQQDSQELLQFFLDGLHEDLNRVQDKPFIELKDSDGRPDDEVAEESWNYYLMRNRSIIIDLFHGQLRSRLQCPECKYSSVKFDPLTFLSLPLPMENYLHLEILVIQKDGSLPIKYGLRLDVDEKYDTLKKELSKLCQIPPNQLLLVEVYNSMIKNIPHERDKLKSLNGSLLYAYELPPSSFKPLASLVNSPSLQRQSALNTVANGLPPVNAPTPSSWKSLDENCSSTYIPPLIVQGAQTDSQQVSNSYSGHYVVAMHRKMLRQEVFFLAYSKSRPNLFGTPLIIAYNESTTKKELYEKVMKQMSRLVSQPNKLNHSFNHALNGDDAKKYPFTLKTVSRDGTYCDRCEWYMFCKGCEVTSDDEPFEPPLQTVTCRYLAIDWEPNALHLRYQSSQEKASTDHESVAAARKSQTEPIDLDACLKAFTKIEVLPDTDKWLCPKCKKNKFANKELHLWKLPPILIVHLKRFVHVDGTNGKFVKSHKIVNFPLRDFDPWMYSGSCKAINSNGDTNDTPDDKDVNRDANRLERPKYNLYALSLCQTLLLTLSSQFQCHSGMITGGHYVSYAKNTNGKWYCYNDSSCKEVPESSIDKNTAYMLFYEQQGLDPKQFMPDISGKEQQSADDEEIDEQLKKVNCTVM</sequence>
<evidence type="ECO:0000259" key="7">
    <source>
        <dbReference type="PROSITE" id="PS51283"/>
    </source>
</evidence>
<dbReference type="InterPro" id="IPR050185">
    <property type="entry name" value="Ub_carboxyl-term_hydrolase"/>
</dbReference>
<dbReference type="Gene3D" id="3.30.2230.10">
    <property type="entry name" value="DUSP-like"/>
    <property type="match status" value="1"/>
</dbReference>
<proteinExistence type="predicted"/>
<dbReference type="InterPro" id="IPR038765">
    <property type="entry name" value="Papain-like_cys_pep_sf"/>
</dbReference>
<dbReference type="Gene3D" id="1.10.238.10">
    <property type="entry name" value="EF-hand"/>
    <property type="match status" value="2"/>
</dbReference>
<dbReference type="PRINTS" id="PR00450">
    <property type="entry name" value="RECOVERIN"/>
</dbReference>
<dbReference type="PANTHER" id="PTHR21646">
    <property type="entry name" value="UBIQUITIN CARBOXYL-TERMINAL HYDROLASE"/>
    <property type="match status" value="1"/>
</dbReference>
<dbReference type="InterPro" id="IPR018247">
    <property type="entry name" value="EF_Hand_1_Ca_BS"/>
</dbReference>
<dbReference type="PANTHER" id="PTHR21646:SF76">
    <property type="entry name" value="UBIQUITIN CARBOXYL-TERMINAL HYDROLASE 32"/>
    <property type="match status" value="1"/>
</dbReference>
<dbReference type="SUPFAM" id="SSF143791">
    <property type="entry name" value="DUSP-like"/>
    <property type="match status" value="1"/>
</dbReference>
<evidence type="ECO:0000313" key="8">
    <source>
        <dbReference type="EMBL" id="CAD5125340.1"/>
    </source>
</evidence>
<evidence type="ECO:0000256" key="4">
    <source>
        <dbReference type="SAM" id="MobiDB-lite"/>
    </source>
</evidence>
<dbReference type="InterPro" id="IPR002048">
    <property type="entry name" value="EF_hand_dom"/>
</dbReference>
<dbReference type="PROSITE" id="PS00972">
    <property type="entry name" value="USP_1"/>
    <property type="match status" value="1"/>
</dbReference>
<feature type="compositionally biased region" description="Polar residues" evidence="4">
    <location>
        <begin position="430"/>
        <end position="439"/>
    </location>
</feature>
<evidence type="ECO:0000259" key="6">
    <source>
        <dbReference type="PROSITE" id="PS50235"/>
    </source>
</evidence>
<feature type="domain" description="EF-hand" evidence="5">
    <location>
        <begin position="265"/>
        <end position="300"/>
    </location>
</feature>
<dbReference type="GO" id="GO:0016579">
    <property type="term" value="P:protein deubiquitination"/>
    <property type="evidence" value="ECO:0007669"/>
    <property type="project" value="InterPro"/>
</dbReference>
<feature type="region of interest" description="Disordered" evidence="4">
    <location>
        <begin position="430"/>
        <end position="485"/>
    </location>
</feature>
<feature type="domain" description="DUSP" evidence="7">
    <location>
        <begin position="378"/>
        <end position="557"/>
    </location>
</feature>
<accession>A0A7I8WB58</accession>
<dbReference type="PROSITE" id="PS50235">
    <property type="entry name" value="USP_3"/>
    <property type="match status" value="1"/>
</dbReference>
<evidence type="ECO:0000313" key="9">
    <source>
        <dbReference type="Proteomes" id="UP000549394"/>
    </source>
</evidence>
<dbReference type="GO" id="GO:0005509">
    <property type="term" value="F:calcium ion binding"/>
    <property type="evidence" value="ECO:0007669"/>
    <property type="project" value="InterPro"/>
</dbReference>
<dbReference type="SMART" id="SM00054">
    <property type="entry name" value="EFh"/>
    <property type="match status" value="3"/>
</dbReference>
<comment type="caution">
    <text evidence="8">The sequence shown here is derived from an EMBL/GenBank/DDBJ whole genome shotgun (WGS) entry which is preliminary data.</text>
</comment>
<evidence type="ECO:0000259" key="5">
    <source>
        <dbReference type="PROSITE" id="PS50222"/>
    </source>
</evidence>
<dbReference type="Pfam" id="PF25265">
    <property type="entry name" value="USP32_N"/>
    <property type="match status" value="1"/>
</dbReference>
<protein>
    <recommendedName>
        <fullName evidence="2">ubiquitinyl hydrolase 1</fullName>
        <ecNumber evidence="2">3.4.19.12</ecNumber>
    </recommendedName>
</protein>
<keyword evidence="3" id="KW-0106">Calcium</keyword>
<dbReference type="Pfam" id="PF13202">
    <property type="entry name" value="EF-hand_5"/>
    <property type="match status" value="1"/>
</dbReference>
<evidence type="ECO:0000256" key="1">
    <source>
        <dbReference type="ARBA" id="ARBA00000707"/>
    </source>
</evidence>
<comment type="catalytic activity">
    <reaction evidence="1">
        <text>Thiol-dependent hydrolysis of ester, thioester, amide, peptide and isopeptide bonds formed by the C-terminal Gly of ubiquitin (a 76-residue protein attached to proteins as an intracellular targeting signal).</text>
        <dbReference type="EC" id="3.4.19.12"/>
    </reaction>
</comment>
<dbReference type="EC" id="3.4.19.12" evidence="2"/>
<dbReference type="Proteomes" id="UP000549394">
    <property type="component" value="Unassembled WGS sequence"/>
</dbReference>
<dbReference type="Pfam" id="PF06337">
    <property type="entry name" value="DUSP"/>
    <property type="match status" value="1"/>
</dbReference>
<dbReference type="PROSITE" id="PS00018">
    <property type="entry name" value="EF_HAND_1"/>
    <property type="match status" value="3"/>
</dbReference>
<evidence type="ECO:0000256" key="2">
    <source>
        <dbReference type="ARBA" id="ARBA00012759"/>
    </source>
</evidence>
<dbReference type="InterPro" id="IPR001394">
    <property type="entry name" value="Peptidase_C19_UCH"/>
</dbReference>
<dbReference type="GO" id="GO:0004843">
    <property type="term" value="F:cysteine-type deubiquitinase activity"/>
    <property type="evidence" value="ECO:0007669"/>
    <property type="project" value="UniProtKB-EC"/>
</dbReference>
<dbReference type="SUPFAM" id="SSF47473">
    <property type="entry name" value="EF-hand"/>
    <property type="match status" value="2"/>
</dbReference>
<dbReference type="OrthoDB" id="265776at2759"/>